<name>A0A0B6YWD1_9EUPU</name>
<feature type="compositionally biased region" description="Polar residues" evidence="1">
    <location>
        <begin position="129"/>
        <end position="141"/>
    </location>
</feature>
<feature type="non-terminal residue" evidence="2">
    <location>
        <position position="1"/>
    </location>
</feature>
<dbReference type="EMBL" id="HACG01013779">
    <property type="protein sequence ID" value="CEK60644.1"/>
    <property type="molecule type" value="Transcribed_RNA"/>
</dbReference>
<dbReference type="AlphaFoldDB" id="A0A0B6YWD1"/>
<feature type="compositionally biased region" description="Basic and acidic residues" evidence="1">
    <location>
        <begin position="16"/>
        <end position="27"/>
    </location>
</feature>
<sequence>VENGGTELCVEPTAMDDSKDNKGDTVIRKIKATEQIPTSSRNMSSHRNSEIGVSDKVEKRSKPKPTSDTTCETVVADSSKLTTRIDAVNRKLNAMSGAVNCGARQCYSEMSSRKDSSSTNSMDNSDSMGQSQEHPTSQDEGSFNDYFFDEDFIVQFGGNLHTSVGVILQGSCAFSLA</sequence>
<evidence type="ECO:0000313" key="2">
    <source>
        <dbReference type="EMBL" id="CEK60644.1"/>
    </source>
</evidence>
<reference evidence="2" key="1">
    <citation type="submission" date="2014-12" db="EMBL/GenBank/DDBJ databases">
        <title>Insight into the proteome of Arion vulgaris.</title>
        <authorList>
            <person name="Aradska J."/>
            <person name="Bulat T."/>
            <person name="Smidak R."/>
            <person name="Sarate P."/>
            <person name="Gangsoo J."/>
            <person name="Sialana F."/>
            <person name="Bilban M."/>
            <person name="Lubec G."/>
        </authorList>
    </citation>
    <scope>NUCLEOTIDE SEQUENCE</scope>
    <source>
        <tissue evidence="2">Skin</tissue>
    </source>
</reference>
<organism evidence="2">
    <name type="scientific">Arion vulgaris</name>
    <dbReference type="NCBI Taxonomy" id="1028688"/>
    <lineage>
        <taxon>Eukaryota</taxon>
        <taxon>Metazoa</taxon>
        <taxon>Spiralia</taxon>
        <taxon>Lophotrochozoa</taxon>
        <taxon>Mollusca</taxon>
        <taxon>Gastropoda</taxon>
        <taxon>Heterobranchia</taxon>
        <taxon>Euthyneura</taxon>
        <taxon>Panpulmonata</taxon>
        <taxon>Eupulmonata</taxon>
        <taxon>Stylommatophora</taxon>
        <taxon>Helicina</taxon>
        <taxon>Arionoidea</taxon>
        <taxon>Arionidae</taxon>
        <taxon>Arion</taxon>
    </lineage>
</organism>
<protein>
    <submittedName>
        <fullName evidence="2">Uncharacterized protein</fullName>
    </submittedName>
</protein>
<feature type="compositionally biased region" description="Low complexity" evidence="1">
    <location>
        <begin position="117"/>
        <end position="128"/>
    </location>
</feature>
<feature type="region of interest" description="Disordered" evidence="1">
    <location>
        <begin position="1"/>
        <end position="73"/>
    </location>
</feature>
<feature type="compositionally biased region" description="Polar residues" evidence="1">
    <location>
        <begin position="35"/>
        <end position="46"/>
    </location>
</feature>
<gene>
    <name evidence="2" type="primary">ORF39989</name>
</gene>
<feature type="compositionally biased region" description="Basic and acidic residues" evidence="1">
    <location>
        <begin position="47"/>
        <end position="60"/>
    </location>
</feature>
<accession>A0A0B6YWD1</accession>
<feature type="non-terminal residue" evidence="2">
    <location>
        <position position="177"/>
    </location>
</feature>
<feature type="region of interest" description="Disordered" evidence="1">
    <location>
        <begin position="110"/>
        <end position="141"/>
    </location>
</feature>
<proteinExistence type="predicted"/>
<evidence type="ECO:0000256" key="1">
    <source>
        <dbReference type="SAM" id="MobiDB-lite"/>
    </source>
</evidence>